<comment type="caution">
    <text evidence="5">The sequence shown here is derived from an EMBL/GenBank/DDBJ whole genome shotgun (WGS) entry which is preliminary data.</text>
</comment>
<evidence type="ECO:0000313" key="6">
    <source>
        <dbReference type="Proteomes" id="UP001234581"/>
    </source>
</evidence>
<gene>
    <name evidence="5" type="ORF">O0I10_000046</name>
</gene>
<dbReference type="GO" id="GO:0032259">
    <property type="term" value="P:methylation"/>
    <property type="evidence" value="ECO:0007669"/>
    <property type="project" value="UniProtKB-KW"/>
</dbReference>
<proteinExistence type="predicted"/>
<dbReference type="InterPro" id="IPR050600">
    <property type="entry name" value="SETD3_SETD6_MTase"/>
</dbReference>
<dbReference type="PANTHER" id="PTHR13271">
    <property type="entry name" value="UNCHARACTERIZED PUTATIVE METHYLTRANSFERASE"/>
    <property type="match status" value="1"/>
</dbReference>
<sequence>MATPLERYIQWLRDNGARFDKFDFKTDHDGIGSVYASQPVEENETLATLPFRLAITEPVARRAFPSLHAYPCRPVMSAFVAQQKNLGSQSFYAPYLDVLPAKIMTTLFFDDDDMRFIENTSIATATMERKAAIHAEYEKLLREPGVDNISWDDYLWAYCVLSSRSFPYKLIDPSKEDVPSEVLFPLLDALNHKPNTKITWMRSGDEETGTLSFVTGQPADQGQQLFNNYGPKSNEELLLGYGFCFQYNEYDHFAIKPNFSQDPNGPIKLSLLSQANIVSGNDDPLLNYVHRQSAPDSLWKLMRVLVMNETEISYYANCTDASMLDFVGYRNELAMLNTTQSLLQFKLMNVQRLPVSRDQATKPWQQYALMYRDGQEDVLKSILSMVEQRKQSVLKTMAQDTVAPNAPFLKIVNPEHFSTPREESSSMVMLENVTISLKQLLQRNPTFKNAVDQLFEDIEEEEDIVFMLALIQERSKEVKSKWHDFFNKTSNLQEVDPQTAAELQDLYSSLFPAFTNAVPDVFHPTIFTFEALLWADNVLNTYSLSNPLVLVPM</sequence>
<keyword evidence="1" id="KW-0489">Methyltransferase</keyword>
<evidence type="ECO:0000256" key="2">
    <source>
        <dbReference type="ARBA" id="ARBA00022679"/>
    </source>
</evidence>
<dbReference type="RefSeq" id="XP_058348685.1">
    <property type="nucleotide sequence ID" value="XM_058480162.1"/>
</dbReference>
<dbReference type="InterPro" id="IPR036464">
    <property type="entry name" value="Rubisco_LSMT_subst-bd_sf"/>
</dbReference>
<dbReference type="InterPro" id="IPR044432">
    <property type="entry name" value="Set10/Efm1_SET"/>
</dbReference>
<dbReference type="PANTHER" id="PTHR13271:SF147">
    <property type="entry name" value="PROTEIN-LYSINE N-METHYLTRANSFERASE EFM1-RELATED"/>
    <property type="match status" value="1"/>
</dbReference>
<feature type="domain" description="SET" evidence="4">
    <location>
        <begin position="17"/>
        <end position="230"/>
    </location>
</feature>
<evidence type="ECO:0000256" key="3">
    <source>
        <dbReference type="ARBA" id="ARBA00022691"/>
    </source>
</evidence>
<reference evidence="5 6" key="1">
    <citation type="submission" date="2023-03" db="EMBL/GenBank/DDBJ databases">
        <title>Genome sequence of Lichtheimia ornata CBS 291.66.</title>
        <authorList>
            <person name="Mohabir J.T."/>
            <person name="Shea T.P."/>
            <person name="Kurbessoian T."/>
            <person name="Berby B."/>
            <person name="Fontaine J."/>
            <person name="Livny J."/>
            <person name="Gnirke A."/>
            <person name="Stajich J.E."/>
            <person name="Cuomo C.A."/>
        </authorList>
    </citation>
    <scope>NUCLEOTIDE SEQUENCE [LARGE SCALE GENOMIC DNA]</scope>
    <source>
        <strain evidence="5">CBS 291.66</strain>
    </source>
</reference>
<dbReference type="AlphaFoldDB" id="A0AAD7Y4Q5"/>
<dbReference type="GO" id="GO:0016279">
    <property type="term" value="F:protein-lysine N-methyltransferase activity"/>
    <property type="evidence" value="ECO:0007669"/>
    <property type="project" value="InterPro"/>
</dbReference>
<dbReference type="GeneID" id="83207468"/>
<keyword evidence="2" id="KW-0808">Transferase</keyword>
<accession>A0AAD7Y4Q5</accession>
<dbReference type="InterPro" id="IPR046341">
    <property type="entry name" value="SET_dom_sf"/>
</dbReference>
<protein>
    <recommendedName>
        <fullName evidence="4">SET domain-containing protein</fullName>
    </recommendedName>
</protein>
<dbReference type="InterPro" id="IPR001214">
    <property type="entry name" value="SET_dom"/>
</dbReference>
<evidence type="ECO:0000256" key="1">
    <source>
        <dbReference type="ARBA" id="ARBA00022603"/>
    </source>
</evidence>
<dbReference type="Proteomes" id="UP001234581">
    <property type="component" value="Unassembled WGS sequence"/>
</dbReference>
<dbReference type="EMBL" id="JARTCD010000001">
    <property type="protein sequence ID" value="KAJ8663773.1"/>
    <property type="molecule type" value="Genomic_DNA"/>
</dbReference>
<dbReference type="Gene3D" id="3.90.1420.10">
    <property type="entry name" value="Rubisco LSMT, substrate-binding domain"/>
    <property type="match status" value="1"/>
</dbReference>
<name>A0AAD7Y4Q5_9FUNG</name>
<organism evidence="5 6">
    <name type="scientific">Lichtheimia ornata</name>
    <dbReference type="NCBI Taxonomy" id="688661"/>
    <lineage>
        <taxon>Eukaryota</taxon>
        <taxon>Fungi</taxon>
        <taxon>Fungi incertae sedis</taxon>
        <taxon>Mucoromycota</taxon>
        <taxon>Mucoromycotina</taxon>
        <taxon>Mucoromycetes</taxon>
        <taxon>Mucorales</taxon>
        <taxon>Lichtheimiaceae</taxon>
        <taxon>Lichtheimia</taxon>
    </lineage>
</organism>
<dbReference type="PROSITE" id="PS50280">
    <property type="entry name" value="SET"/>
    <property type="match status" value="1"/>
</dbReference>
<dbReference type="Gene3D" id="3.90.1410.10">
    <property type="entry name" value="set domain protein methyltransferase, domain 1"/>
    <property type="match status" value="1"/>
</dbReference>
<keyword evidence="3" id="KW-0949">S-adenosyl-L-methionine</keyword>
<evidence type="ECO:0000259" key="4">
    <source>
        <dbReference type="PROSITE" id="PS50280"/>
    </source>
</evidence>
<evidence type="ECO:0000313" key="5">
    <source>
        <dbReference type="EMBL" id="KAJ8663773.1"/>
    </source>
</evidence>
<dbReference type="SUPFAM" id="SSF82199">
    <property type="entry name" value="SET domain"/>
    <property type="match status" value="1"/>
</dbReference>
<keyword evidence="6" id="KW-1185">Reference proteome</keyword>
<dbReference type="CDD" id="cd19180">
    <property type="entry name" value="SET_SpSET10-like"/>
    <property type="match status" value="1"/>
</dbReference>